<evidence type="ECO:0000313" key="3">
    <source>
        <dbReference type="Proteomes" id="UP001374893"/>
    </source>
</evidence>
<keyword evidence="3" id="KW-1185">Reference proteome</keyword>
<organism evidence="2 3">
    <name type="scientific">Haloferula helveola</name>
    <dbReference type="NCBI Taxonomy" id="490095"/>
    <lineage>
        <taxon>Bacteria</taxon>
        <taxon>Pseudomonadati</taxon>
        <taxon>Verrucomicrobiota</taxon>
        <taxon>Verrucomicrobiia</taxon>
        <taxon>Verrucomicrobiales</taxon>
        <taxon>Verrucomicrobiaceae</taxon>
        <taxon>Haloferula</taxon>
    </lineage>
</organism>
<gene>
    <name evidence="2" type="ORF">HAHE_16420</name>
</gene>
<dbReference type="EMBL" id="AP024702">
    <property type="protein sequence ID" value="BCX47734.1"/>
    <property type="molecule type" value="Genomic_DNA"/>
</dbReference>
<proteinExistence type="predicted"/>
<dbReference type="Proteomes" id="UP001374893">
    <property type="component" value="Chromosome"/>
</dbReference>
<name>A0ABM7RD49_9BACT</name>
<protein>
    <submittedName>
        <fullName evidence="2">Uncharacterized protein</fullName>
    </submittedName>
</protein>
<evidence type="ECO:0000313" key="2">
    <source>
        <dbReference type="EMBL" id="BCX47734.1"/>
    </source>
</evidence>
<feature type="transmembrane region" description="Helical" evidence="1">
    <location>
        <begin position="89"/>
        <end position="116"/>
    </location>
</feature>
<accession>A0ABM7RD49</accession>
<keyword evidence="1" id="KW-0472">Membrane</keyword>
<sequence>MWAWVDSMENETRAYGSNLVRTVELTLVHSEFTIRTSNASFRDGWVENPDYVPPPLTWDYRRSSLNHEHVEAGNWMVAPSYSSRRGGVMWLRFIGIPMWLILLGWSGLWLGSIFLYRRWQRRRLAASGS</sequence>
<keyword evidence="1" id="KW-0812">Transmembrane</keyword>
<evidence type="ECO:0000256" key="1">
    <source>
        <dbReference type="SAM" id="Phobius"/>
    </source>
</evidence>
<reference evidence="2 3" key="1">
    <citation type="submission" date="2021-06" db="EMBL/GenBank/DDBJ databases">
        <title>Complete genome of Haloferula helveola possessing various polysaccharide degrading enzymes.</title>
        <authorList>
            <person name="Takami H."/>
            <person name="Huang C."/>
            <person name="Hamasaki K."/>
        </authorList>
    </citation>
    <scope>NUCLEOTIDE SEQUENCE [LARGE SCALE GENOMIC DNA]</scope>
    <source>
        <strain evidence="2 3">CN-1</strain>
    </source>
</reference>
<keyword evidence="1" id="KW-1133">Transmembrane helix</keyword>